<name>A0A1G9B793_9MICO</name>
<dbReference type="OrthoDB" id="7822240at2"/>
<gene>
    <name evidence="2" type="ORF">SAMN05216282_10583</name>
</gene>
<dbReference type="EMBL" id="FNFU01000005">
    <property type="protein sequence ID" value="SDK35416.1"/>
    <property type="molecule type" value="Genomic_DNA"/>
</dbReference>
<reference evidence="2 3" key="1">
    <citation type="submission" date="2016-10" db="EMBL/GenBank/DDBJ databases">
        <authorList>
            <person name="de Groot N.N."/>
        </authorList>
    </citation>
    <scope>NUCLEOTIDE SEQUENCE [LARGE SCALE GENOMIC DNA]</scope>
    <source>
        <strain evidence="2 3">CGMCC 1.5382</strain>
    </source>
</reference>
<dbReference type="AlphaFoldDB" id="A0A1G9B793"/>
<dbReference type="Proteomes" id="UP000198701">
    <property type="component" value="Unassembled WGS sequence"/>
</dbReference>
<sequence>MSEIVRVEDPPMIRFGKHSGKSAAEVMATDPAYVQWALAQPWFQEKNPTLVQFFVNGSVAGLGNATAEPAETPEHNALQAKFTQDAYCLAAVAMFSAGRKLRTASEVQSEAESLVGAALAGHVTSSHPSIEQRSFEVNAWDVQFSYYGASSEMDPPSEPSCSCVPIPLPDVPDELPPHGVEVINRDDTDALAALKEFRRLHHARKQKVEDRAAIAEVNRNRNLPGYRPFQGRLPERAIPAHRALSLFESYTSKTKHESTCPRSTSGYFSKWGLLNADVVEGATARIGLELKPTMGDDFPAVLRQVLGYMKRATQQRAHFDAVAVVVGEFMSMTVSWPVVKKQFWESGVLLVQEAELDALVEQYAHDWGIDLSVPEADFTVSFTDQL</sequence>
<evidence type="ECO:0000313" key="3">
    <source>
        <dbReference type="Proteomes" id="UP000198701"/>
    </source>
</evidence>
<evidence type="ECO:0000259" key="1">
    <source>
        <dbReference type="Pfam" id="PF20600"/>
    </source>
</evidence>
<proteinExistence type="predicted"/>
<evidence type="ECO:0000313" key="2">
    <source>
        <dbReference type="EMBL" id="SDK35416.1"/>
    </source>
</evidence>
<dbReference type="Pfam" id="PF20600">
    <property type="entry name" value="ExoX-like_C"/>
    <property type="match status" value="1"/>
</dbReference>
<dbReference type="InterPro" id="IPR046768">
    <property type="entry name" value="ExoX-like_C"/>
</dbReference>
<accession>A0A1G9B793</accession>
<feature type="domain" description="Exodeoxyribonuclease X-like C-terminal" evidence="1">
    <location>
        <begin position="15"/>
        <end position="39"/>
    </location>
</feature>
<organism evidence="2 3">
    <name type="scientific">Cryobacterium psychrotolerans</name>
    <dbReference type="NCBI Taxonomy" id="386301"/>
    <lineage>
        <taxon>Bacteria</taxon>
        <taxon>Bacillati</taxon>
        <taxon>Actinomycetota</taxon>
        <taxon>Actinomycetes</taxon>
        <taxon>Micrococcales</taxon>
        <taxon>Microbacteriaceae</taxon>
        <taxon>Cryobacterium</taxon>
    </lineage>
</organism>
<dbReference type="RefSeq" id="WP_092322582.1">
    <property type="nucleotide sequence ID" value="NZ_FNFU01000005.1"/>
</dbReference>
<protein>
    <recommendedName>
        <fullName evidence="1">Exodeoxyribonuclease X-like C-terminal domain-containing protein</fullName>
    </recommendedName>
</protein>
<keyword evidence="3" id="KW-1185">Reference proteome</keyword>